<name>A0ABZ3CB75_9ACTN</name>
<evidence type="ECO:0000313" key="2">
    <source>
        <dbReference type="Proteomes" id="UP001434337"/>
    </source>
</evidence>
<dbReference type="Proteomes" id="UP001434337">
    <property type="component" value="Chromosome"/>
</dbReference>
<dbReference type="RefSeq" id="WP_232548050.1">
    <property type="nucleotide sequence ID" value="NZ_CP115965.1"/>
</dbReference>
<sequence>MKEIGQRADVTDEAGNLLLDFTVTQIEVNPQCTSPFEQAPEHGNYLALSLDVTTASDWDPAESPVFFDSSSWTVIGPDGTTENSSIGNGWSCLGEAVSLPGQIDPGQHLEGKVVLDTAYTSGAVILRLPGQTSGGWEWTYSS</sequence>
<gene>
    <name evidence="1" type="ORF">PCC79_07620</name>
</gene>
<keyword evidence="2" id="KW-1185">Reference proteome</keyword>
<protein>
    <recommendedName>
        <fullName evidence="3">DUF4352 domain-containing protein</fullName>
    </recommendedName>
</protein>
<proteinExistence type="predicted"/>
<evidence type="ECO:0000313" key="1">
    <source>
        <dbReference type="EMBL" id="WZX00043.1"/>
    </source>
</evidence>
<reference evidence="1 2" key="1">
    <citation type="journal article" date="2023" name="Environ Microbiome">
        <title>A coral-associated actinobacterium mitigates coral bleaching under heat stress.</title>
        <authorList>
            <person name="Li J."/>
            <person name="Zou Y."/>
            <person name="Li Q."/>
            <person name="Zhang J."/>
            <person name="Bourne D.G."/>
            <person name="Lyu Y."/>
            <person name="Liu C."/>
            <person name="Zhang S."/>
        </authorList>
    </citation>
    <scope>NUCLEOTIDE SEQUENCE [LARGE SCALE GENOMIC DNA]</scope>
    <source>
        <strain evidence="1 2">SCSIO 13291</strain>
    </source>
</reference>
<organism evidence="1 2">
    <name type="scientific">Propioniciclava soli</name>
    <dbReference type="NCBI Taxonomy" id="2775081"/>
    <lineage>
        <taxon>Bacteria</taxon>
        <taxon>Bacillati</taxon>
        <taxon>Actinomycetota</taxon>
        <taxon>Actinomycetes</taxon>
        <taxon>Propionibacteriales</taxon>
        <taxon>Propionibacteriaceae</taxon>
        <taxon>Propioniciclava</taxon>
    </lineage>
</organism>
<accession>A0ABZ3CB75</accession>
<evidence type="ECO:0008006" key="3">
    <source>
        <dbReference type="Google" id="ProtNLM"/>
    </source>
</evidence>
<dbReference type="EMBL" id="CP115965">
    <property type="protein sequence ID" value="WZX00043.1"/>
    <property type="molecule type" value="Genomic_DNA"/>
</dbReference>